<feature type="compositionally biased region" description="Gly residues" evidence="1">
    <location>
        <begin position="32"/>
        <end position="57"/>
    </location>
</feature>
<sequence>MRGLFGPFRQRTRPSSGHSERAGRRRRTSRRGGAGAGRGGAGAGRGGAGAGRVGAGAGRVRAGPSRPGAPLSAPRWRSRRVADRHAPARPSPS</sequence>
<feature type="region of interest" description="Disordered" evidence="1">
    <location>
        <begin position="1"/>
        <end position="93"/>
    </location>
</feature>
<protein>
    <submittedName>
        <fullName evidence="2">Uncharacterized protein</fullName>
    </submittedName>
</protein>
<name>A0A2A2WSP1_9ACTN</name>
<gene>
    <name evidence="2" type="ORF">CEY15_04225</name>
</gene>
<comment type="caution">
    <text evidence="2">The sequence shown here is derived from an EMBL/GenBank/DDBJ whole genome shotgun (WGS) entry which is preliminary data.</text>
</comment>
<organism evidence="2 3">
    <name type="scientific">Dietzia natronolimnaea</name>
    <dbReference type="NCBI Taxonomy" id="161920"/>
    <lineage>
        <taxon>Bacteria</taxon>
        <taxon>Bacillati</taxon>
        <taxon>Actinomycetota</taxon>
        <taxon>Actinomycetes</taxon>
        <taxon>Mycobacteriales</taxon>
        <taxon>Dietziaceae</taxon>
        <taxon>Dietzia</taxon>
    </lineage>
</organism>
<evidence type="ECO:0000256" key="1">
    <source>
        <dbReference type="SAM" id="MobiDB-lite"/>
    </source>
</evidence>
<dbReference type="EMBL" id="NTGA01000007">
    <property type="protein sequence ID" value="PAY24207.1"/>
    <property type="molecule type" value="Genomic_DNA"/>
</dbReference>
<feature type="compositionally biased region" description="Low complexity" evidence="1">
    <location>
        <begin position="58"/>
        <end position="69"/>
    </location>
</feature>
<evidence type="ECO:0000313" key="3">
    <source>
        <dbReference type="Proteomes" id="UP000218810"/>
    </source>
</evidence>
<keyword evidence="3" id="KW-1185">Reference proteome</keyword>
<dbReference type="AlphaFoldDB" id="A0A2A2WSP1"/>
<accession>A0A2A2WSP1</accession>
<proteinExistence type="predicted"/>
<evidence type="ECO:0000313" key="2">
    <source>
        <dbReference type="EMBL" id="PAY24207.1"/>
    </source>
</evidence>
<dbReference type="Proteomes" id="UP000218810">
    <property type="component" value="Unassembled WGS sequence"/>
</dbReference>
<reference evidence="3" key="1">
    <citation type="submission" date="2017-09" db="EMBL/GenBank/DDBJ databases">
        <authorList>
            <person name="Zhang Y."/>
            <person name="Huang X."/>
            <person name="Liu J."/>
            <person name="Lu L."/>
            <person name="Peng K."/>
        </authorList>
    </citation>
    <scope>NUCLEOTIDE SEQUENCE [LARGE SCALE GENOMIC DNA]</scope>
    <source>
        <strain evidence="3">S-XJ-1</strain>
    </source>
</reference>